<keyword evidence="5 6" id="KW-0456">Lyase</keyword>
<feature type="binding site" evidence="6">
    <location>
        <position position="152"/>
    </location>
    <ligand>
        <name>(6S)-NADPHX</name>
        <dbReference type="ChEBI" id="CHEBI:64076"/>
    </ligand>
</feature>
<name>A0ABV9MWZ1_9ENTE</name>
<keyword evidence="4 6" id="KW-0520">NAD</keyword>
<protein>
    <recommendedName>
        <fullName evidence="6">ADP-dependent (S)-NAD(P)H-hydrate dehydratase</fullName>
        <ecNumber evidence="6">4.2.1.136</ecNumber>
    </recommendedName>
    <alternativeName>
        <fullName evidence="6">ADP-dependent NAD(P)HX dehydratase</fullName>
    </alternativeName>
</protein>
<keyword evidence="2 6" id="KW-0067">ATP-binding</keyword>
<proteinExistence type="inferred from homology"/>
<evidence type="ECO:0000256" key="5">
    <source>
        <dbReference type="ARBA" id="ARBA00023239"/>
    </source>
</evidence>
<dbReference type="NCBIfam" id="TIGR00196">
    <property type="entry name" value="yjeF_cterm"/>
    <property type="match status" value="1"/>
</dbReference>
<comment type="caution">
    <text evidence="8">The sequence shown here is derived from an EMBL/GenBank/DDBJ whole genome shotgun (WGS) entry which is preliminary data.</text>
</comment>
<dbReference type="Proteomes" id="UP001595969">
    <property type="component" value="Unassembled WGS sequence"/>
</dbReference>
<comment type="catalytic activity">
    <reaction evidence="6">
        <text>(6S)-NADPHX + ADP = AMP + phosphate + NADPH + H(+)</text>
        <dbReference type="Rhea" id="RHEA:32235"/>
        <dbReference type="ChEBI" id="CHEBI:15378"/>
        <dbReference type="ChEBI" id="CHEBI:43474"/>
        <dbReference type="ChEBI" id="CHEBI:57783"/>
        <dbReference type="ChEBI" id="CHEBI:64076"/>
        <dbReference type="ChEBI" id="CHEBI:456215"/>
        <dbReference type="ChEBI" id="CHEBI:456216"/>
        <dbReference type="EC" id="4.2.1.136"/>
    </reaction>
</comment>
<dbReference type="HAMAP" id="MF_01965">
    <property type="entry name" value="NADHX_dehydratase"/>
    <property type="match status" value="1"/>
</dbReference>
<dbReference type="Pfam" id="PF01256">
    <property type="entry name" value="Carb_kinase"/>
    <property type="match status" value="1"/>
</dbReference>
<keyword evidence="9" id="KW-1185">Reference proteome</keyword>
<evidence type="ECO:0000256" key="2">
    <source>
        <dbReference type="ARBA" id="ARBA00022840"/>
    </source>
</evidence>
<feature type="binding site" evidence="6">
    <location>
        <position position="216"/>
    </location>
    <ligand>
        <name>(6S)-NADPHX</name>
        <dbReference type="ChEBI" id="CHEBI:64076"/>
    </ligand>
</feature>
<dbReference type="PANTHER" id="PTHR12592">
    <property type="entry name" value="ATP-DEPENDENT (S)-NAD(P)H-HYDRATE DEHYDRATASE FAMILY MEMBER"/>
    <property type="match status" value="1"/>
</dbReference>
<dbReference type="InterPro" id="IPR000631">
    <property type="entry name" value="CARKD"/>
</dbReference>
<comment type="catalytic activity">
    <reaction evidence="6">
        <text>(6S)-NADHX + ADP = AMP + phosphate + NADH + H(+)</text>
        <dbReference type="Rhea" id="RHEA:32223"/>
        <dbReference type="ChEBI" id="CHEBI:15378"/>
        <dbReference type="ChEBI" id="CHEBI:43474"/>
        <dbReference type="ChEBI" id="CHEBI:57945"/>
        <dbReference type="ChEBI" id="CHEBI:64074"/>
        <dbReference type="ChEBI" id="CHEBI:456215"/>
        <dbReference type="ChEBI" id="CHEBI:456216"/>
        <dbReference type="EC" id="4.2.1.136"/>
    </reaction>
</comment>
<organism evidence="8 9">
    <name type="scientific">Enterococcus lemanii</name>
    <dbReference type="NCBI Taxonomy" id="1159752"/>
    <lineage>
        <taxon>Bacteria</taxon>
        <taxon>Bacillati</taxon>
        <taxon>Bacillota</taxon>
        <taxon>Bacilli</taxon>
        <taxon>Lactobacillales</taxon>
        <taxon>Enterococcaceae</taxon>
        <taxon>Enterococcus</taxon>
    </lineage>
</organism>
<evidence type="ECO:0000256" key="3">
    <source>
        <dbReference type="ARBA" id="ARBA00022857"/>
    </source>
</evidence>
<evidence type="ECO:0000259" key="7">
    <source>
        <dbReference type="PROSITE" id="PS51383"/>
    </source>
</evidence>
<keyword evidence="1 6" id="KW-0547">Nucleotide-binding</keyword>
<comment type="similarity">
    <text evidence="6">Belongs to the NnrD/CARKD family.</text>
</comment>
<feature type="binding site" evidence="6">
    <location>
        <position position="215"/>
    </location>
    <ligand>
        <name>AMP</name>
        <dbReference type="ChEBI" id="CHEBI:456215"/>
    </ligand>
</feature>
<keyword evidence="3 6" id="KW-0521">NADP</keyword>
<feature type="binding site" evidence="6">
    <location>
        <begin position="186"/>
        <end position="190"/>
    </location>
    <ligand>
        <name>AMP</name>
        <dbReference type="ChEBI" id="CHEBI:456215"/>
    </ligand>
</feature>
<sequence length="276" mass="29794">METLDASCLKIIKKRARNSHKGHYGRVLLIGGNEQYGGAIIMSAESCVKAGAGLVTVATHVHNHSALHARLPEAMVIDWTCQTLLKTLLKQSDVLIIGPGLGLNSFSLSLLAFVLKNQQKHQWLVIDGSALTLFAQEKLTLPFPTQTVLTPHQMEWQRVSQIEIAQQTVANNQAKQAALQAIVVLKSHQTTIYAGEIGTYLNPLGNPAMATGGTGDTLCGIIGSFLAQFSKEVTSVLAAVYLHSLIGDALAKENYVVLPTEISAALPLWMKKFEMG</sequence>
<dbReference type="SUPFAM" id="SSF53613">
    <property type="entry name" value="Ribokinase-like"/>
    <property type="match status" value="1"/>
</dbReference>
<feature type="binding site" evidence="6">
    <location>
        <position position="100"/>
    </location>
    <ligand>
        <name>(6S)-NADPHX</name>
        <dbReference type="ChEBI" id="CHEBI:64076"/>
    </ligand>
</feature>
<comment type="subunit">
    <text evidence="6">Homotetramer.</text>
</comment>
<dbReference type="Gene3D" id="3.40.1190.20">
    <property type="match status" value="1"/>
</dbReference>
<feature type="domain" description="YjeF C-terminal" evidence="7">
    <location>
        <begin position="4"/>
        <end position="273"/>
    </location>
</feature>
<comment type="function">
    <text evidence="6">Catalyzes the dehydration of the S-form of NAD(P)HX at the expense of ADP, which is converted to AMP. Together with NAD(P)HX epimerase, which catalyzes the epimerization of the S- and R-forms, the enzyme allows the repair of both epimers of NAD(P)HX, a damaged form of NAD(P)H that is a result of enzymatic or heat-dependent hydration.</text>
</comment>
<dbReference type="CDD" id="cd01171">
    <property type="entry name" value="YXKO-related"/>
    <property type="match status" value="1"/>
</dbReference>
<dbReference type="InterPro" id="IPR029056">
    <property type="entry name" value="Ribokinase-like"/>
</dbReference>
<comment type="cofactor">
    <cofactor evidence="6">
        <name>Mg(2+)</name>
        <dbReference type="ChEBI" id="CHEBI:18420"/>
    </cofactor>
</comment>
<dbReference type="PROSITE" id="PS51383">
    <property type="entry name" value="YJEF_C_3"/>
    <property type="match status" value="1"/>
</dbReference>
<dbReference type="EC" id="4.2.1.136" evidence="6"/>
<evidence type="ECO:0000256" key="6">
    <source>
        <dbReference type="HAMAP-Rule" id="MF_01965"/>
    </source>
</evidence>
<accession>A0ABV9MWZ1</accession>
<evidence type="ECO:0000256" key="4">
    <source>
        <dbReference type="ARBA" id="ARBA00023027"/>
    </source>
</evidence>
<reference evidence="9" key="1">
    <citation type="journal article" date="2019" name="Int. J. Syst. Evol. Microbiol.">
        <title>The Global Catalogue of Microorganisms (GCM) 10K type strain sequencing project: providing services to taxonomists for standard genome sequencing and annotation.</title>
        <authorList>
            <consortium name="The Broad Institute Genomics Platform"/>
            <consortium name="The Broad Institute Genome Sequencing Center for Infectious Disease"/>
            <person name="Wu L."/>
            <person name="Ma J."/>
        </authorList>
    </citation>
    <scope>NUCLEOTIDE SEQUENCE [LARGE SCALE GENOMIC DNA]</scope>
    <source>
        <strain evidence="9">CGMCC 1.19032</strain>
    </source>
</reference>
<gene>
    <name evidence="6" type="primary">nnrD</name>
    <name evidence="8" type="ORF">ACFO5I_12435</name>
</gene>
<dbReference type="RefSeq" id="WP_204654706.1">
    <property type="nucleotide sequence ID" value="NZ_JAFBFD010000035.1"/>
</dbReference>
<evidence type="ECO:0000256" key="1">
    <source>
        <dbReference type="ARBA" id="ARBA00022741"/>
    </source>
</evidence>
<evidence type="ECO:0000313" key="9">
    <source>
        <dbReference type="Proteomes" id="UP001595969"/>
    </source>
</evidence>
<dbReference type="PANTHER" id="PTHR12592:SF0">
    <property type="entry name" value="ATP-DEPENDENT (S)-NAD(P)H-HYDRATE DEHYDRATASE"/>
    <property type="match status" value="1"/>
</dbReference>
<feature type="binding site" evidence="6">
    <location>
        <position position="39"/>
    </location>
    <ligand>
        <name>(6S)-NADPHX</name>
        <dbReference type="ChEBI" id="CHEBI:64076"/>
    </ligand>
</feature>
<dbReference type="EMBL" id="JBHSGS010000064">
    <property type="protein sequence ID" value="MFC4720531.1"/>
    <property type="molecule type" value="Genomic_DNA"/>
</dbReference>
<evidence type="ECO:0000313" key="8">
    <source>
        <dbReference type="EMBL" id="MFC4720531.1"/>
    </source>
</evidence>